<reference evidence="2" key="1">
    <citation type="journal article" date="2015" name="PLoS Negl. Trop. Dis.">
        <title>Deep Sequencing Analysis of the Ixodes ricinus Haemocytome.</title>
        <authorList>
            <person name="Kotsyfakis M."/>
            <person name="Kopacek P."/>
            <person name="Franta Z."/>
            <person name="Pedra J.H."/>
            <person name="Ribeiro J.M."/>
        </authorList>
    </citation>
    <scope>NUCLEOTIDE SEQUENCE</scope>
</reference>
<proteinExistence type="evidence at transcript level"/>
<protein>
    <submittedName>
        <fullName evidence="2">Putative secreted salivary protein</fullName>
    </submittedName>
</protein>
<name>A0A090X910_IXORI</name>
<dbReference type="AlphaFoldDB" id="A0A090X910"/>
<evidence type="ECO:0000256" key="1">
    <source>
        <dbReference type="SAM" id="SignalP"/>
    </source>
</evidence>
<accession>A0A090X910</accession>
<evidence type="ECO:0000313" key="2">
    <source>
        <dbReference type="EMBL" id="JAC92339.1"/>
    </source>
</evidence>
<feature type="signal peptide" evidence="1">
    <location>
        <begin position="1"/>
        <end position="18"/>
    </location>
</feature>
<feature type="chain" id="PRO_5001868258" evidence="1">
    <location>
        <begin position="19"/>
        <end position="104"/>
    </location>
</feature>
<dbReference type="EMBL" id="GBIH01002371">
    <property type="protein sequence ID" value="JAC92339.1"/>
    <property type="molecule type" value="mRNA"/>
</dbReference>
<organism evidence="2">
    <name type="scientific">Ixodes ricinus</name>
    <name type="common">Common tick</name>
    <name type="synonym">Acarus ricinus</name>
    <dbReference type="NCBI Taxonomy" id="34613"/>
    <lineage>
        <taxon>Eukaryota</taxon>
        <taxon>Metazoa</taxon>
        <taxon>Ecdysozoa</taxon>
        <taxon>Arthropoda</taxon>
        <taxon>Chelicerata</taxon>
        <taxon>Arachnida</taxon>
        <taxon>Acari</taxon>
        <taxon>Parasitiformes</taxon>
        <taxon>Ixodida</taxon>
        <taxon>Ixodoidea</taxon>
        <taxon>Ixodidae</taxon>
        <taxon>Ixodinae</taxon>
        <taxon>Ixodes</taxon>
    </lineage>
</organism>
<sequence>MRLSCILCFLAMGLSAYGSDYADFEPRCTREWPIPLFQCPVYLANTGKWKFLEPPPRFTVEHKVNGTFCRKFGYSKGKMLQWKMPYVQTYLAQLYRIATLTPEV</sequence>
<keyword evidence="1" id="KW-0732">Signal</keyword>